<evidence type="ECO:0000313" key="2">
    <source>
        <dbReference type="EMBL" id="ENU23497.1"/>
    </source>
</evidence>
<evidence type="ECO:0000256" key="1">
    <source>
        <dbReference type="SAM" id="SignalP"/>
    </source>
</evidence>
<name>A0ABP2TMA7_9GAMM</name>
<dbReference type="EMBL" id="APOI01000015">
    <property type="protein sequence ID" value="ENU23497.1"/>
    <property type="molecule type" value="Genomic_DNA"/>
</dbReference>
<keyword evidence="1" id="KW-0732">Signal</keyword>
<reference evidence="2 3" key="1">
    <citation type="submission" date="2013-02" db="EMBL/GenBank/DDBJ databases">
        <title>The Genome Sequence of Acinetobacter sp. NIPH 809.</title>
        <authorList>
            <consortium name="The Broad Institute Genome Sequencing Platform"/>
            <consortium name="The Broad Institute Genome Sequencing Center for Infectious Disease"/>
            <person name="Cerqueira G."/>
            <person name="Feldgarden M."/>
            <person name="Courvalin P."/>
            <person name="Perichon B."/>
            <person name="Grillot-Courvalin C."/>
            <person name="Clermont D."/>
            <person name="Rocha E."/>
            <person name="Yoon E.-J."/>
            <person name="Nemec A."/>
            <person name="Walker B."/>
            <person name="Young S.K."/>
            <person name="Zeng Q."/>
            <person name="Gargeya S."/>
            <person name="Fitzgerald M."/>
            <person name="Haas B."/>
            <person name="Abouelleil A."/>
            <person name="Alvarado L."/>
            <person name="Arachchi H.M."/>
            <person name="Berlin A.M."/>
            <person name="Chapman S.B."/>
            <person name="Dewar J."/>
            <person name="Goldberg J."/>
            <person name="Griggs A."/>
            <person name="Gujja S."/>
            <person name="Hansen M."/>
            <person name="Howarth C."/>
            <person name="Imamovic A."/>
            <person name="Larimer J."/>
            <person name="McCowan C."/>
            <person name="Murphy C."/>
            <person name="Neiman D."/>
            <person name="Pearson M."/>
            <person name="Priest M."/>
            <person name="Roberts A."/>
            <person name="Saif S."/>
            <person name="Shea T."/>
            <person name="Sisk P."/>
            <person name="Sykes S."/>
            <person name="Wortman J."/>
            <person name="Nusbaum C."/>
            <person name="Birren B."/>
        </authorList>
    </citation>
    <scope>NUCLEOTIDE SEQUENCE [LARGE SCALE GENOMIC DNA]</scope>
    <source>
        <strain evidence="2 3">NIPH 809</strain>
    </source>
</reference>
<accession>A0ABP2TMA7</accession>
<evidence type="ECO:0008006" key="4">
    <source>
        <dbReference type="Google" id="ProtNLM"/>
    </source>
</evidence>
<keyword evidence="3" id="KW-1185">Reference proteome</keyword>
<comment type="caution">
    <text evidence="2">The sequence shown here is derived from an EMBL/GenBank/DDBJ whole genome shotgun (WGS) entry which is preliminary data.</text>
</comment>
<evidence type="ECO:0000313" key="3">
    <source>
        <dbReference type="Proteomes" id="UP000013034"/>
    </source>
</evidence>
<dbReference type="Proteomes" id="UP000013034">
    <property type="component" value="Unassembled WGS sequence"/>
</dbReference>
<organism evidence="2 3">
    <name type="scientific">Acinetobacter proteolyticus</name>
    <dbReference type="NCBI Taxonomy" id="1776741"/>
    <lineage>
        <taxon>Bacteria</taxon>
        <taxon>Pseudomonadati</taxon>
        <taxon>Pseudomonadota</taxon>
        <taxon>Gammaproteobacteria</taxon>
        <taxon>Moraxellales</taxon>
        <taxon>Moraxellaceae</taxon>
        <taxon>Acinetobacter</taxon>
    </lineage>
</organism>
<protein>
    <recommendedName>
        <fullName evidence="4">Phospholipase C/D domain-containing protein</fullName>
    </recommendedName>
</protein>
<feature type="chain" id="PRO_5047082849" description="Phospholipase C/D domain-containing protein" evidence="1">
    <location>
        <begin position="22"/>
        <end position="274"/>
    </location>
</feature>
<gene>
    <name evidence="2" type="ORF">F993_01650</name>
</gene>
<sequence length="274" mass="30863">MKIEKIFFVLLFGFCSTFSYAKPTLSPTDASNTCSPTLDAFYNPTGHLATTYLISEYAGQDLKNSLILSYFSQYPDEDKEFDAIVNAVKNKIPFANDDFTLAVVTKLHSLHGGGSKQVKQRRLALEAAIKKNLENPNDLWKAGLLIHAFGDSYAHTINAFESDKEEAFKPEVGHLFHSIIGEDPDQITRKENQKKYLAYVDKLFGILKTDRADQAALNSFILKVENSSCVDDACLKNEILRGNKQLINNFKMCMTTKMKPLTRQQVQSVMDEIK</sequence>
<dbReference type="RefSeq" id="WP_004653801.1">
    <property type="nucleotide sequence ID" value="NZ_KB849179.1"/>
</dbReference>
<proteinExistence type="predicted"/>
<feature type="signal peptide" evidence="1">
    <location>
        <begin position="1"/>
        <end position="21"/>
    </location>
</feature>